<reference evidence="4" key="1">
    <citation type="journal article" date="2019" name="Int. J. Syst. Evol. Microbiol.">
        <title>The Global Catalogue of Microorganisms (GCM) 10K type strain sequencing project: providing services to taxonomists for standard genome sequencing and annotation.</title>
        <authorList>
            <consortium name="The Broad Institute Genomics Platform"/>
            <consortium name="The Broad Institute Genome Sequencing Center for Infectious Disease"/>
            <person name="Wu L."/>
            <person name="Ma J."/>
        </authorList>
    </citation>
    <scope>NUCLEOTIDE SEQUENCE [LARGE SCALE GENOMIC DNA]</scope>
    <source>
        <strain evidence="4">CGMCC 1.15341</strain>
    </source>
</reference>
<feature type="domain" description="Histidine kinase/HSP90-like ATPase" evidence="2">
    <location>
        <begin position="20"/>
        <end position="140"/>
    </location>
</feature>
<dbReference type="EMBL" id="BMIJ01000006">
    <property type="protein sequence ID" value="GGC01776.1"/>
    <property type="molecule type" value="Genomic_DNA"/>
</dbReference>
<accession>A0ABQ1KIZ2</accession>
<dbReference type="SUPFAM" id="SSF55874">
    <property type="entry name" value="ATPase domain of HSP90 chaperone/DNA topoisomerase II/histidine kinase"/>
    <property type="match status" value="1"/>
</dbReference>
<keyword evidence="1" id="KW-0418">Kinase</keyword>
<dbReference type="InterPro" id="IPR050267">
    <property type="entry name" value="Anti-sigma-factor_SerPK"/>
</dbReference>
<proteinExistence type="predicted"/>
<comment type="caution">
    <text evidence="3">The sequence shown here is derived from an EMBL/GenBank/DDBJ whole genome shotgun (WGS) entry which is preliminary data.</text>
</comment>
<evidence type="ECO:0000313" key="3">
    <source>
        <dbReference type="EMBL" id="GGC01776.1"/>
    </source>
</evidence>
<protein>
    <recommendedName>
        <fullName evidence="2">Histidine kinase/HSP90-like ATPase domain-containing protein</fullName>
    </recommendedName>
</protein>
<dbReference type="Gene3D" id="3.30.565.10">
    <property type="entry name" value="Histidine kinase-like ATPase, C-terminal domain"/>
    <property type="match status" value="1"/>
</dbReference>
<dbReference type="Pfam" id="PF13581">
    <property type="entry name" value="HATPase_c_2"/>
    <property type="match status" value="1"/>
</dbReference>
<keyword evidence="1" id="KW-0808">Transferase</keyword>
<dbReference type="InterPro" id="IPR036890">
    <property type="entry name" value="HATPase_C_sf"/>
</dbReference>
<evidence type="ECO:0000256" key="1">
    <source>
        <dbReference type="ARBA" id="ARBA00022527"/>
    </source>
</evidence>
<gene>
    <name evidence="3" type="ORF">GCM10011352_29920</name>
</gene>
<dbReference type="CDD" id="cd16936">
    <property type="entry name" value="HATPase_RsbW-like"/>
    <property type="match status" value="1"/>
</dbReference>
<keyword evidence="4" id="KW-1185">Reference proteome</keyword>
<dbReference type="InterPro" id="IPR003594">
    <property type="entry name" value="HATPase_dom"/>
</dbReference>
<dbReference type="PANTHER" id="PTHR35526">
    <property type="entry name" value="ANTI-SIGMA-F FACTOR RSBW-RELATED"/>
    <property type="match status" value="1"/>
</dbReference>
<keyword evidence="1" id="KW-0723">Serine/threonine-protein kinase</keyword>
<sequence length="146" mass="16643">MELTELKDESPLLTITNATSEIPRMSRWLGEVLRHYQVPQEMLFKFDLCANEAVTNIIFYAYPEEDGRQIHLALGVGPDEVTLLIEDDGIPFNPVNAKPHKKPQSLDDAKIGGLGIDLIKHYMDRYEYERSDNKNRLKLTSVIPSS</sequence>
<evidence type="ECO:0000259" key="2">
    <source>
        <dbReference type="Pfam" id="PF13581"/>
    </source>
</evidence>
<organism evidence="3 4">
    <name type="scientific">Marinobacterium zhoushanense</name>
    <dbReference type="NCBI Taxonomy" id="1679163"/>
    <lineage>
        <taxon>Bacteria</taxon>
        <taxon>Pseudomonadati</taxon>
        <taxon>Pseudomonadota</taxon>
        <taxon>Gammaproteobacteria</taxon>
        <taxon>Oceanospirillales</taxon>
        <taxon>Oceanospirillaceae</taxon>
        <taxon>Marinobacterium</taxon>
    </lineage>
</organism>
<name>A0ABQ1KIZ2_9GAMM</name>
<evidence type="ECO:0000313" key="4">
    <source>
        <dbReference type="Proteomes" id="UP000629025"/>
    </source>
</evidence>
<dbReference type="Proteomes" id="UP000629025">
    <property type="component" value="Unassembled WGS sequence"/>
</dbReference>